<reference evidence="1 2" key="1">
    <citation type="submission" date="2011-07" db="EMBL/GenBank/DDBJ databases">
        <title>The Genome Sequence of Prevotella oulorum F0390.</title>
        <authorList>
            <consortium name="The Broad Institute Genome Sequencing Platform"/>
            <consortium name="The Broad Institute Genome Sequencing Center for Infectious Disease"/>
            <person name="Earl A."/>
            <person name="Ward D."/>
            <person name="Feldgarden M."/>
            <person name="Gevers D."/>
            <person name="Izard J."/>
            <person name="Ganesan A."/>
            <person name="Baranova O.V."/>
            <person name="Blanton J.M."/>
            <person name="Tanner A.C."/>
            <person name="Dewhirst F.E."/>
            <person name="Young S.K."/>
            <person name="Zeng Q."/>
            <person name="Gargeya S."/>
            <person name="Fitzgerald M."/>
            <person name="Haas B."/>
            <person name="Abouelleil A."/>
            <person name="Alvarado L."/>
            <person name="Arachchi H.M."/>
            <person name="Berlin A."/>
            <person name="Brown A."/>
            <person name="Chapman S.B."/>
            <person name="Chen Z."/>
            <person name="Dunbar C."/>
            <person name="Freedman E."/>
            <person name="Gearin G."/>
            <person name="Gellesch M."/>
            <person name="Goldberg J."/>
            <person name="Griggs A."/>
            <person name="Gujja S."/>
            <person name="Heiman D."/>
            <person name="Howarth C."/>
            <person name="Larson L."/>
            <person name="Lui A."/>
            <person name="MacDonald P.J.P."/>
            <person name="Mehta T."/>
            <person name="Montmayeur A."/>
            <person name="Murphy C."/>
            <person name="Neiman D."/>
            <person name="Pearson M."/>
            <person name="Priest M."/>
            <person name="Roberts A."/>
            <person name="Saif S."/>
            <person name="Shea T."/>
            <person name="Shenoy N."/>
            <person name="Sisk P."/>
            <person name="Stolte C."/>
            <person name="Sykes S."/>
            <person name="Wortman J."/>
            <person name="Nusbaum C."/>
            <person name="Birren B."/>
        </authorList>
    </citation>
    <scope>NUCLEOTIDE SEQUENCE [LARGE SCALE GENOMIC DNA]</scope>
    <source>
        <strain evidence="1 2">F0390</strain>
    </source>
</reference>
<dbReference type="AlphaFoldDB" id="G1W8B1"/>
<dbReference type="HOGENOM" id="CLU_2718996_0_0_10"/>
<dbReference type="PATRIC" id="fig|702438.4.peg.63"/>
<accession>G1W8B1</accession>
<dbReference type="Proteomes" id="UP000005141">
    <property type="component" value="Unassembled WGS sequence"/>
</dbReference>
<proteinExistence type="predicted"/>
<sequence>MLQALKRENIVPAPRGDDKTAKILFPRRAVTIKRENIVSAPRGDDKMAKILFPRRAVTIKRQRYCFRAARRR</sequence>
<evidence type="ECO:0000313" key="1">
    <source>
        <dbReference type="EMBL" id="EGV29657.1"/>
    </source>
</evidence>
<keyword evidence="2" id="KW-1185">Reference proteome</keyword>
<comment type="caution">
    <text evidence="1">The sequence shown here is derived from an EMBL/GenBank/DDBJ whole genome shotgun (WGS) entry which is preliminary data.</text>
</comment>
<dbReference type="EMBL" id="ADGI01000006">
    <property type="protein sequence ID" value="EGV29657.1"/>
    <property type="molecule type" value="Genomic_DNA"/>
</dbReference>
<protein>
    <submittedName>
        <fullName evidence="1">Uncharacterized protein</fullName>
    </submittedName>
</protein>
<gene>
    <name evidence="1" type="ORF">HMPREF9431_00062</name>
</gene>
<organism evidence="1 2">
    <name type="scientific">Segatella oulorum F0390</name>
    <dbReference type="NCBI Taxonomy" id="702438"/>
    <lineage>
        <taxon>Bacteria</taxon>
        <taxon>Pseudomonadati</taxon>
        <taxon>Bacteroidota</taxon>
        <taxon>Bacteroidia</taxon>
        <taxon>Bacteroidales</taxon>
        <taxon>Prevotellaceae</taxon>
        <taxon>Segatella</taxon>
    </lineage>
</organism>
<name>G1W8B1_9BACT</name>
<evidence type="ECO:0000313" key="2">
    <source>
        <dbReference type="Proteomes" id="UP000005141"/>
    </source>
</evidence>